<evidence type="ECO:0000256" key="2">
    <source>
        <dbReference type="ARBA" id="ARBA00022679"/>
    </source>
</evidence>
<keyword evidence="2" id="KW-0808">Transferase</keyword>
<dbReference type="InterPro" id="IPR036390">
    <property type="entry name" value="WH_DNA-bd_sf"/>
</dbReference>
<sequence length="278" mass="30908">MEAALDQLTQFAASTDDAGRQKLRTLLRKLADSTESVVTTIDRLGHSHLECAAIKIGCDLGLFKLLVEAQAPMSLGELAEKTPANPGYLMDYVKLRGRPSPSWLSVYPIETHTAEWDASRPVFVELGGNSGHNSAQFRQKYPHVAGRVIVQDVQPKLDKTPSTPGVEKVAHSMFESPPVRGAKFYYLQRVFHNLAPQKARNLLRLIKEAMTVDSVLLIDEAVPPETEVDYMASAIDLTMLGAFSAIERTELQWREILEEVGLSLSRFMFTTHVSTSVW</sequence>
<gene>
    <name evidence="5" type="ORF">VP1G_08616</name>
</gene>
<proteinExistence type="predicted"/>
<name>A0A194VCE5_CYTMA</name>
<feature type="domain" description="O-methyltransferase C-terminal" evidence="4">
    <location>
        <begin position="122"/>
        <end position="262"/>
    </location>
</feature>
<dbReference type="SUPFAM" id="SSF53335">
    <property type="entry name" value="S-adenosyl-L-methionine-dependent methyltransferases"/>
    <property type="match status" value="1"/>
</dbReference>
<evidence type="ECO:0000259" key="4">
    <source>
        <dbReference type="Pfam" id="PF00891"/>
    </source>
</evidence>
<dbReference type="InterPro" id="IPR029063">
    <property type="entry name" value="SAM-dependent_MTases_sf"/>
</dbReference>
<evidence type="ECO:0000313" key="5">
    <source>
        <dbReference type="EMBL" id="KUI61451.1"/>
    </source>
</evidence>
<protein>
    <submittedName>
        <fullName evidence="5">Demethylsterigmatocystin 6-O-methyltransferase</fullName>
    </submittedName>
</protein>
<evidence type="ECO:0000256" key="3">
    <source>
        <dbReference type="ARBA" id="ARBA00022691"/>
    </source>
</evidence>
<dbReference type="EMBL" id="KN714777">
    <property type="protein sequence ID" value="KUI61451.1"/>
    <property type="molecule type" value="Genomic_DNA"/>
</dbReference>
<accession>A0A194VCE5</accession>
<dbReference type="SUPFAM" id="SSF46785">
    <property type="entry name" value="Winged helix' DNA-binding domain"/>
    <property type="match status" value="1"/>
</dbReference>
<evidence type="ECO:0000313" key="6">
    <source>
        <dbReference type="Proteomes" id="UP000078576"/>
    </source>
</evidence>
<dbReference type="Gene3D" id="3.40.50.150">
    <property type="entry name" value="Vaccinia Virus protein VP39"/>
    <property type="match status" value="1"/>
</dbReference>
<evidence type="ECO:0000256" key="1">
    <source>
        <dbReference type="ARBA" id="ARBA00022603"/>
    </source>
</evidence>
<dbReference type="Pfam" id="PF00891">
    <property type="entry name" value="Methyltransf_2"/>
    <property type="match status" value="1"/>
</dbReference>
<dbReference type="AlphaFoldDB" id="A0A194VCE5"/>
<dbReference type="PANTHER" id="PTHR43712">
    <property type="entry name" value="PUTATIVE (AFU_ORTHOLOGUE AFUA_4G14580)-RELATED"/>
    <property type="match status" value="1"/>
</dbReference>
<dbReference type="InterPro" id="IPR016461">
    <property type="entry name" value="COMT-like"/>
</dbReference>
<dbReference type="OrthoDB" id="2410195at2759"/>
<dbReference type="InterPro" id="IPR036388">
    <property type="entry name" value="WH-like_DNA-bd_sf"/>
</dbReference>
<dbReference type="PROSITE" id="PS51683">
    <property type="entry name" value="SAM_OMT_II"/>
    <property type="match status" value="1"/>
</dbReference>
<dbReference type="Proteomes" id="UP000078576">
    <property type="component" value="Unassembled WGS sequence"/>
</dbReference>
<dbReference type="GO" id="GO:0032259">
    <property type="term" value="P:methylation"/>
    <property type="evidence" value="ECO:0007669"/>
    <property type="project" value="UniProtKB-KW"/>
</dbReference>
<keyword evidence="6" id="KW-1185">Reference proteome</keyword>
<reference evidence="6" key="1">
    <citation type="submission" date="2014-12" db="EMBL/GenBank/DDBJ databases">
        <title>Genome Sequence of Valsa Canker Pathogens Uncovers a Specific Adaption of Colonization on Woody Bark.</title>
        <authorList>
            <person name="Yin Z."/>
            <person name="Liu H."/>
            <person name="Gao X."/>
            <person name="Li Z."/>
            <person name="Song N."/>
            <person name="Ke X."/>
            <person name="Dai Q."/>
            <person name="Wu Y."/>
            <person name="Sun Y."/>
            <person name="Xu J.-R."/>
            <person name="Kang Z.K."/>
            <person name="Wang L."/>
            <person name="Huang L."/>
        </authorList>
    </citation>
    <scope>NUCLEOTIDE SEQUENCE [LARGE SCALE GENOMIC DNA]</scope>
    <source>
        <strain evidence="6">SXYL134</strain>
    </source>
</reference>
<organism evidence="5 6">
    <name type="scientific">Cytospora mali</name>
    <name type="common">Apple Valsa canker fungus</name>
    <name type="synonym">Valsa mali</name>
    <dbReference type="NCBI Taxonomy" id="578113"/>
    <lineage>
        <taxon>Eukaryota</taxon>
        <taxon>Fungi</taxon>
        <taxon>Dikarya</taxon>
        <taxon>Ascomycota</taxon>
        <taxon>Pezizomycotina</taxon>
        <taxon>Sordariomycetes</taxon>
        <taxon>Sordariomycetidae</taxon>
        <taxon>Diaporthales</taxon>
        <taxon>Cytosporaceae</taxon>
        <taxon>Cytospora</taxon>
    </lineage>
</organism>
<keyword evidence="3" id="KW-0949">S-adenosyl-L-methionine</keyword>
<dbReference type="InterPro" id="IPR001077">
    <property type="entry name" value="COMT_C"/>
</dbReference>
<dbReference type="Gene3D" id="1.10.10.10">
    <property type="entry name" value="Winged helix-like DNA-binding domain superfamily/Winged helix DNA-binding domain"/>
    <property type="match status" value="1"/>
</dbReference>
<keyword evidence="1" id="KW-0489">Methyltransferase</keyword>
<dbReference type="PANTHER" id="PTHR43712:SF2">
    <property type="entry name" value="O-METHYLTRANSFERASE CICE"/>
    <property type="match status" value="1"/>
</dbReference>
<dbReference type="GO" id="GO:0008171">
    <property type="term" value="F:O-methyltransferase activity"/>
    <property type="evidence" value="ECO:0007669"/>
    <property type="project" value="InterPro"/>
</dbReference>